<proteinExistence type="predicted"/>
<dbReference type="InterPro" id="IPR026003">
    <property type="entry name" value="Cohesin_HEAT"/>
</dbReference>
<dbReference type="SUPFAM" id="SSF48371">
    <property type="entry name" value="ARM repeat"/>
    <property type="match status" value="1"/>
</dbReference>
<dbReference type="EMBL" id="AEYI02001222">
    <property type="protein sequence ID" value="KFG40026.1"/>
    <property type="molecule type" value="Genomic_DNA"/>
</dbReference>
<evidence type="ECO:0000256" key="1">
    <source>
        <dbReference type="SAM" id="MobiDB-lite"/>
    </source>
</evidence>
<feature type="non-terminal residue" evidence="2">
    <location>
        <position position="1006"/>
    </location>
</feature>
<dbReference type="InterPro" id="IPR016024">
    <property type="entry name" value="ARM-type_fold"/>
</dbReference>
<feature type="compositionally biased region" description="Low complexity" evidence="1">
    <location>
        <begin position="652"/>
        <end position="665"/>
    </location>
</feature>
<evidence type="ECO:0000313" key="2">
    <source>
        <dbReference type="EMBL" id="KFG40026.1"/>
    </source>
</evidence>
<protein>
    <submittedName>
        <fullName evidence="2">HEAT repeat-containing protein</fullName>
    </submittedName>
</protein>
<evidence type="ECO:0000313" key="3">
    <source>
        <dbReference type="Proteomes" id="UP000028828"/>
    </source>
</evidence>
<dbReference type="AlphaFoldDB" id="A0A086K6K8"/>
<organism evidence="2 3">
    <name type="scientific">Toxoplasma gondii p89</name>
    <dbReference type="NCBI Taxonomy" id="943119"/>
    <lineage>
        <taxon>Eukaryota</taxon>
        <taxon>Sar</taxon>
        <taxon>Alveolata</taxon>
        <taxon>Apicomplexa</taxon>
        <taxon>Conoidasida</taxon>
        <taxon>Coccidia</taxon>
        <taxon>Eucoccidiorida</taxon>
        <taxon>Eimeriorina</taxon>
        <taxon>Sarcocystidae</taxon>
        <taxon>Toxoplasma</taxon>
    </lineage>
</organism>
<accession>A0A086K6K8</accession>
<feature type="compositionally biased region" description="Low complexity" evidence="1">
    <location>
        <begin position="473"/>
        <end position="485"/>
    </location>
</feature>
<feature type="compositionally biased region" description="Basic and acidic residues" evidence="1">
    <location>
        <begin position="314"/>
        <end position="323"/>
    </location>
</feature>
<comment type="caution">
    <text evidence="2">The sequence shown here is derived from an EMBL/GenBank/DDBJ whole genome shotgun (WGS) entry which is preliminary data.</text>
</comment>
<dbReference type="VEuPathDB" id="ToxoDB:TGP89_260270B"/>
<feature type="region of interest" description="Disordered" evidence="1">
    <location>
        <begin position="813"/>
        <end position="842"/>
    </location>
</feature>
<feature type="compositionally biased region" description="Low complexity" evidence="1">
    <location>
        <begin position="939"/>
        <end position="954"/>
    </location>
</feature>
<feature type="region of interest" description="Disordered" evidence="1">
    <location>
        <begin position="709"/>
        <end position="741"/>
    </location>
</feature>
<name>A0A086K6K8_TOXGO</name>
<sequence>MSVYVCIEGTELERTSDVEADMDGSPFEVWGVLHLSPLSFCFSFSLSVVFRSRGIETLSQLISLILEGWSFLPSSSPHALSLLLHPRFLSKLVASCLSDSHSVVRQAILTFLRRLLPLLLSQVRTRPRLGAWISNFFFASLEAEARVLDSSCHSNDLQEKPAFFRDPLVIHLLSLLFPSSASSPFASSPFASSPFASSPSALSLRLGAALLFFFPLPEVAARCTDSSLLVRRQAVSTVHAWVCCLFRFFSALAVASRRCEELRGRETQQRLAERGLNEDADALPHSRASPARCTYTPEVRLPLTQNGEAGGEAASRDSGHSLDTRSSFKFPLSSHNEVTGDQHRASGSSSSSSSSSFPSTFSPSASSLGCGDKALVREARRVFDACRSELSRFWRQSVLAQVAGDEEETVRERAAEAAACLLLSSPSPAEVEELYGGEQRKRRRSSCDEGTRAEVKKRTKSTAKDPAADDEAASPCSASSLAKKAASNEHRSDPGEKLTDRNDTDTAASDGKERENSEEERGPREEREETNGEGEETRRGRGREKNACLQTEGGEQILTVFDEEIGNELSPWLVAQQMLKDPSEEELEDILNFYSIYLRKHGAFPRSFMSSCLDSARKATGRNSLPPPSVLLALQAVLLRRAECAAVSSSSLFPSFSSPRVSSPSEENGRVSGSFDTSQRTKVVCDSRACAQAVLSLWLRIYGESGQRQTQAAERNGRDGGATGALWREEKGEEDEGETGKEAFERVARRLFLVLEAAVPHLEEEAKAHAGARLCQMLYNLELPVSLVPAAVSACVSLRPSLSLLRDLKEKGALTRSPEAQGRNSAEAEETANHDGDASSAGATAVVSELRLEPQKNRQESQTRPHFSRCRERKILLRSPEREASPEKLLWIDVVLSRVHGLLSRRLVPALRPSVATVGACSTPDVLNGEKDAVTAEKTSASSPAGESGSSATPRQIETALAPAVTSACNPTEKELDLVGRCIVTAGELSLLRDVSTSSLPVLLQV</sequence>
<gene>
    <name evidence="2" type="ORF">TGP89_260270B</name>
</gene>
<dbReference type="Pfam" id="PF12765">
    <property type="entry name" value="Cohesin_HEAT"/>
    <property type="match status" value="1"/>
</dbReference>
<reference evidence="2 3" key="1">
    <citation type="submission" date="2014-03" db="EMBL/GenBank/DDBJ databases">
        <authorList>
            <person name="Sibley D."/>
            <person name="Venepally P."/>
            <person name="Karamycheva S."/>
            <person name="Hadjithomas M."/>
            <person name="Khan A."/>
            <person name="Brunk B."/>
            <person name="Roos D."/>
            <person name="Caler E."/>
            <person name="Lorenzi H."/>
        </authorList>
    </citation>
    <scope>NUCLEOTIDE SEQUENCE [LARGE SCALE GENOMIC DNA]</scope>
    <source>
        <strain evidence="3">p89</strain>
    </source>
</reference>
<feature type="region of interest" description="Disordered" evidence="1">
    <location>
        <begin position="304"/>
        <end position="368"/>
    </location>
</feature>
<dbReference type="OrthoDB" id="10263978at2759"/>
<feature type="region of interest" description="Disordered" evidence="1">
    <location>
        <begin position="430"/>
        <end position="547"/>
    </location>
</feature>
<feature type="compositionally biased region" description="Basic and acidic residues" evidence="1">
    <location>
        <begin position="486"/>
        <end position="546"/>
    </location>
</feature>
<feature type="compositionally biased region" description="Basic and acidic residues" evidence="1">
    <location>
        <begin position="445"/>
        <end position="467"/>
    </location>
</feature>
<feature type="compositionally biased region" description="Low complexity" evidence="1">
    <location>
        <begin position="345"/>
        <end position="367"/>
    </location>
</feature>
<feature type="region of interest" description="Disordered" evidence="1">
    <location>
        <begin position="652"/>
        <end position="674"/>
    </location>
</feature>
<dbReference type="Proteomes" id="UP000028828">
    <property type="component" value="Unassembled WGS sequence"/>
</dbReference>
<feature type="region of interest" description="Disordered" evidence="1">
    <location>
        <begin position="934"/>
        <end position="954"/>
    </location>
</feature>